<gene>
    <name evidence="1" type="ORF">GBG19_05740</name>
</gene>
<comment type="caution">
    <text evidence="1">The sequence shown here is derived from an EMBL/GenBank/DDBJ whole genome shotgun (WGS) entry which is preliminary data.</text>
</comment>
<reference evidence="1 2" key="1">
    <citation type="submission" date="2019-10" db="EMBL/GenBank/DDBJ databases">
        <title>Poseidonibacter ostreae sp. nov., isolated from the gut of the Ostrea denselamellosa.</title>
        <authorList>
            <person name="Choi A."/>
        </authorList>
    </citation>
    <scope>NUCLEOTIDE SEQUENCE [LARGE SCALE GENOMIC DNA]</scope>
    <source>
        <strain evidence="1 2">SJOD-M-33</strain>
    </source>
</reference>
<accession>A0A6L4WWG6</accession>
<sequence length="71" mass="8669">MTNLKIKDKEICSYTNFTDTVLSRLKRQERENQHKRYSLLKKASLLEKYNITDEDLIFIIETKNRFNREQD</sequence>
<organism evidence="1 2">
    <name type="scientific">Poseidonibacter ostreae</name>
    <dbReference type="NCBI Taxonomy" id="2654171"/>
    <lineage>
        <taxon>Bacteria</taxon>
        <taxon>Pseudomonadati</taxon>
        <taxon>Campylobacterota</taxon>
        <taxon>Epsilonproteobacteria</taxon>
        <taxon>Campylobacterales</taxon>
        <taxon>Arcobacteraceae</taxon>
        <taxon>Poseidonibacter</taxon>
    </lineage>
</organism>
<dbReference type="RefSeq" id="WP_152279721.1">
    <property type="nucleotide sequence ID" value="NZ_WFKK01000012.1"/>
</dbReference>
<evidence type="ECO:0000313" key="2">
    <source>
        <dbReference type="Proteomes" id="UP000472839"/>
    </source>
</evidence>
<dbReference type="Proteomes" id="UP000472839">
    <property type="component" value="Unassembled WGS sequence"/>
</dbReference>
<dbReference type="EMBL" id="WFKK01000012">
    <property type="protein sequence ID" value="KAB7889557.1"/>
    <property type="molecule type" value="Genomic_DNA"/>
</dbReference>
<evidence type="ECO:0000313" key="1">
    <source>
        <dbReference type="EMBL" id="KAB7889557.1"/>
    </source>
</evidence>
<dbReference type="AlphaFoldDB" id="A0A6L4WWG6"/>
<name>A0A6L4WWG6_9BACT</name>
<proteinExistence type="predicted"/>
<protein>
    <submittedName>
        <fullName evidence="1">Uncharacterized protein</fullName>
    </submittedName>
</protein>